<dbReference type="InterPro" id="IPR018357">
    <property type="entry name" value="Hexapep_transf_CS"/>
</dbReference>
<reference evidence="9 10" key="1">
    <citation type="journal article" date="2023" name="Res Sq">
        <title>Genomic and morphological characterization of Knufia obscura isolated from the Mars 2020 spacecraft assembly facility.</title>
        <authorList>
            <person name="Chander A.M."/>
            <person name="Teixeira M.M."/>
            <person name="Singh N.K."/>
            <person name="Williams M.P."/>
            <person name="Parker C.W."/>
            <person name="Leo P."/>
            <person name="Stajich J.E."/>
            <person name="Torok T."/>
            <person name="Tighe S."/>
            <person name="Mason C.E."/>
            <person name="Venkateswaran K."/>
        </authorList>
    </citation>
    <scope>NUCLEOTIDE SEQUENCE [LARGE SCALE GENOMIC DNA]</scope>
    <source>
        <strain evidence="9 10">CCFEE 5817</strain>
    </source>
</reference>
<evidence type="ECO:0000256" key="6">
    <source>
        <dbReference type="ARBA" id="ARBA00023242"/>
    </source>
</evidence>
<dbReference type="PANTHER" id="PTHR23416">
    <property type="entry name" value="SIALIC ACID SYNTHASE-RELATED"/>
    <property type="match status" value="1"/>
</dbReference>
<keyword evidence="6" id="KW-0539">Nucleus</keyword>
<keyword evidence="5" id="KW-0804">Transcription</keyword>
<accession>A0ABR0RRP6</accession>
<sequence>MDKTNGRPESSATSPDVSPRHSTATTGRHNVSQSWNMNGDGSSQHKRQRSIFSEQGPPSPRRYDYNPPKKIETQQQHMADRALHVLDTTTDQHPHSSYYPTVPNAQDNVYGYERPYSGPPGAHSSTPEGRLAEAFERQSSEHHYASSANEVDHERFDDIKDESQGPQAGQKRKRNFSNRTKTGCITCRSRKKKCDEGRPHCNNCVRGGFACQGYNHTRPSTWAKPTPQKQPILLQSKENDEQSPYENTMTPVSANPSGAEASQVRPNVADSGHGHDQSRPQYVPNSSNPTDSRPSYSGQQQHQPQWPQHPPQHAHHPVSQSGHPPQTPYPSDNLPSVSELPRPEHSQQHQHQQQQAHPPPQHYQHHQRPEYSTTPSREMSRPPTQAHSVGPSPSAPSAPPQSQHQTHPPPQWQQPPAQQQPPHQQQPPPQQPTQQPPQHQPTYHPPPQQQDYPARPPYPPRIDTTSSYPPTHRLNTANTATPALTTANTNTAVTATPYSTVTASSLYEPKNTSTSSSRTFTMEDVERSKMLRGAPYNYFDATLKNERQRCANALLRYNNACQLGSGVSEPELQNMLSKVFHPSKDSTHSFVASLKGHEGSLGPGVRIEPGFRCTYGYNIKIYDNVFIGENTRIDDSARVDIGARTWIGADVTILTNEPKVDLVGRKGTDGGLCSAAPVSIGSEVIVGAGAVIYPGVKLGKGSTVEPFAVVKSDLPDLHTRMAAVGPTVGNNGSTSW</sequence>
<dbReference type="SMART" id="SM01266">
    <property type="entry name" value="Mac"/>
    <property type="match status" value="1"/>
</dbReference>
<feature type="compositionally biased region" description="Polar residues" evidence="7">
    <location>
        <begin position="318"/>
        <end position="336"/>
    </location>
</feature>
<feature type="domain" description="Zn(2)-C6 fungal-type" evidence="8">
    <location>
        <begin position="183"/>
        <end position="211"/>
    </location>
</feature>
<proteinExistence type="inferred from homology"/>
<dbReference type="InterPro" id="IPR011004">
    <property type="entry name" value="Trimer_LpxA-like_sf"/>
</dbReference>
<evidence type="ECO:0000313" key="9">
    <source>
        <dbReference type="EMBL" id="KAK5943287.1"/>
    </source>
</evidence>
<dbReference type="Gene3D" id="2.160.10.10">
    <property type="entry name" value="Hexapeptide repeat proteins"/>
    <property type="match status" value="1"/>
</dbReference>
<dbReference type="EMBL" id="JAVHJV010000004">
    <property type="protein sequence ID" value="KAK5943287.1"/>
    <property type="molecule type" value="Genomic_DNA"/>
</dbReference>
<dbReference type="Proteomes" id="UP001334248">
    <property type="component" value="Unassembled WGS sequence"/>
</dbReference>
<dbReference type="RefSeq" id="XP_064731377.1">
    <property type="nucleotide sequence ID" value="XM_064872719.1"/>
</dbReference>
<feature type="compositionally biased region" description="Pro residues" evidence="7">
    <location>
        <begin position="424"/>
        <end position="460"/>
    </location>
</feature>
<dbReference type="InterPro" id="IPR036864">
    <property type="entry name" value="Zn2-C6_fun-type_DNA-bd_sf"/>
</dbReference>
<feature type="region of interest" description="Disordered" evidence="7">
    <location>
        <begin position="1"/>
        <end position="79"/>
    </location>
</feature>
<feature type="compositionally biased region" description="Polar residues" evidence="7">
    <location>
        <begin position="370"/>
        <end position="387"/>
    </location>
</feature>
<name>A0ABR0RRP6_9EURO</name>
<dbReference type="PANTHER" id="PTHR23416:SF76">
    <property type="entry name" value="ZN(II)2CYS6 TRANSCRIPTION FACTOR (EUROFUNG)"/>
    <property type="match status" value="1"/>
</dbReference>
<gene>
    <name evidence="9" type="ORF">PMZ80_004294</name>
</gene>
<dbReference type="PROSITE" id="PS50048">
    <property type="entry name" value="ZN2_CY6_FUNGAL_2"/>
    <property type="match status" value="1"/>
</dbReference>
<evidence type="ECO:0000256" key="1">
    <source>
        <dbReference type="ARBA" id="ARBA00007274"/>
    </source>
</evidence>
<dbReference type="SMART" id="SM00066">
    <property type="entry name" value="GAL4"/>
    <property type="match status" value="1"/>
</dbReference>
<dbReference type="PROSITE" id="PS00101">
    <property type="entry name" value="HEXAPEP_TRANSFERASES"/>
    <property type="match status" value="1"/>
</dbReference>
<dbReference type="InterPro" id="IPR051159">
    <property type="entry name" value="Hexapeptide_acetyltransf"/>
</dbReference>
<feature type="compositionally biased region" description="Low complexity" evidence="7">
    <location>
        <begin position="414"/>
        <end position="423"/>
    </location>
</feature>
<dbReference type="PROSITE" id="PS00463">
    <property type="entry name" value="ZN2_CY6_FUNGAL_1"/>
    <property type="match status" value="1"/>
</dbReference>
<dbReference type="GeneID" id="89997743"/>
<feature type="region of interest" description="Disordered" evidence="7">
    <location>
        <begin position="238"/>
        <end position="488"/>
    </location>
</feature>
<dbReference type="InterPro" id="IPR001138">
    <property type="entry name" value="Zn2Cys6_DnaBD"/>
</dbReference>
<evidence type="ECO:0000256" key="4">
    <source>
        <dbReference type="ARBA" id="ARBA00023125"/>
    </source>
</evidence>
<dbReference type="CDD" id="cd00067">
    <property type="entry name" value="GAL4"/>
    <property type="match status" value="1"/>
</dbReference>
<keyword evidence="3" id="KW-0805">Transcription regulation</keyword>
<feature type="compositionally biased region" description="Polar residues" evidence="7">
    <location>
        <begin position="242"/>
        <end position="256"/>
    </location>
</feature>
<keyword evidence="10" id="KW-1185">Reference proteome</keyword>
<keyword evidence="2" id="KW-0808">Transferase</keyword>
<evidence type="ECO:0000313" key="10">
    <source>
        <dbReference type="Proteomes" id="UP001334248"/>
    </source>
</evidence>
<organism evidence="9 10">
    <name type="scientific">Knufia obscura</name>
    <dbReference type="NCBI Taxonomy" id="1635080"/>
    <lineage>
        <taxon>Eukaryota</taxon>
        <taxon>Fungi</taxon>
        <taxon>Dikarya</taxon>
        <taxon>Ascomycota</taxon>
        <taxon>Pezizomycotina</taxon>
        <taxon>Eurotiomycetes</taxon>
        <taxon>Chaetothyriomycetidae</taxon>
        <taxon>Chaetothyriales</taxon>
        <taxon>Trichomeriaceae</taxon>
        <taxon>Knufia</taxon>
    </lineage>
</organism>
<feature type="compositionally biased region" description="Basic and acidic residues" evidence="7">
    <location>
        <begin position="61"/>
        <end position="79"/>
    </location>
</feature>
<feature type="compositionally biased region" description="Low complexity" evidence="7">
    <location>
        <begin position="475"/>
        <end position="488"/>
    </location>
</feature>
<dbReference type="Pfam" id="PF00132">
    <property type="entry name" value="Hexapep"/>
    <property type="match status" value="1"/>
</dbReference>
<feature type="compositionally biased region" description="Polar residues" evidence="7">
    <location>
        <begin position="7"/>
        <end position="42"/>
    </location>
</feature>
<dbReference type="SUPFAM" id="SSF57701">
    <property type="entry name" value="Zn2/Cys6 DNA-binding domain"/>
    <property type="match status" value="1"/>
</dbReference>
<comment type="caution">
    <text evidence="9">The sequence shown here is derived from an EMBL/GenBank/DDBJ whole genome shotgun (WGS) entry which is preliminary data.</text>
</comment>
<evidence type="ECO:0000256" key="5">
    <source>
        <dbReference type="ARBA" id="ARBA00023163"/>
    </source>
</evidence>
<evidence type="ECO:0000256" key="2">
    <source>
        <dbReference type="ARBA" id="ARBA00022679"/>
    </source>
</evidence>
<dbReference type="InterPro" id="IPR001451">
    <property type="entry name" value="Hexapep"/>
</dbReference>
<protein>
    <recommendedName>
        <fullName evidence="8">Zn(2)-C6 fungal-type domain-containing protein</fullName>
    </recommendedName>
</protein>
<keyword evidence="4" id="KW-0238">DNA-binding</keyword>
<dbReference type="SUPFAM" id="SSF51161">
    <property type="entry name" value="Trimeric LpxA-like enzymes"/>
    <property type="match status" value="1"/>
</dbReference>
<dbReference type="Pfam" id="PF12464">
    <property type="entry name" value="Mac"/>
    <property type="match status" value="1"/>
</dbReference>
<dbReference type="Pfam" id="PF00172">
    <property type="entry name" value="Zn_clus"/>
    <property type="match status" value="1"/>
</dbReference>
<dbReference type="Gene3D" id="4.10.240.10">
    <property type="entry name" value="Zn(2)-C6 fungal-type DNA-binding domain"/>
    <property type="match status" value="1"/>
</dbReference>
<evidence type="ECO:0000256" key="3">
    <source>
        <dbReference type="ARBA" id="ARBA00023015"/>
    </source>
</evidence>
<evidence type="ECO:0000259" key="8">
    <source>
        <dbReference type="PROSITE" id="PS50048"/>
    </source>
</evidence>
<dbReference type="InterPro" id="IPR024688">
    <property type="entry name" value="Mac_dom"/>
</dbReference>
<feature type="compositionally biased region" description="Polar residues" evidence="7">
    <location>
        <begin position="279"/>
        <end position="298"/>
    </location>
</feature>
<evidence type="ECO:0000256" key="7">
    <source>
        <dbReference type="SAM" id="MobiDB-lite"/>
    </source>
</evidence>
<comment type="similarity">
    <text evidence="1">Belongs to the transferase hexapeptide repeat family.</text>
</comment>